<dbReference type="AlphaFoldDB" id="A0A8D8IAD7"/>
<dbReference type="EMBL" id="HBUE01016790">
    <property type="protein sequence ID" value="CAG6450689.1"/>
    <property type="molecule type" value="Transcribed_RNA"/>
</dbReference>
<dbReference type="EMBL" id="HBUE01239077">
    <property type="protein sequence ID" value="CAG6548580.1"/>
    <property type="molecule type" value="Transcribed_RNA"/>
</dbReference>
<proteinExistence type="predicted"/>
<accession>A0A8D8IAD7</accession>
<protein>
    <submittedName>
        <fullName evidence="2">(northern house mosquito) hypothetical protein</fullName>
    </submittedName>
</protein>
<dbReference type="EMBL" id="HBUE01239078">
    <property type="protein sequence ID" value="CAG6548582.1"/>
    <property type="molecule type" value="Transcribed_RNA"/>
</dbReference>
<dbReference type="EMBL" id="HBUE01346063">
    <property type="protein sequence ID" value="CAG6600802.1"/>
    <property type="molecule type" value="Transcribed_RNA"/>
</dbReference>
<dbReference type="EMBL" id="HBUE01239071">
    <property type="protein sequence ID" value="CAG6548566.1"/>
    <property type="molecule type" value="Transcribed_RNA"/>
</dbReference>
<keyword evidence="1" id="KW-1133">Transmembrane helix</keyword>
<name>A0A8D8IAD7_CULPI</name>
<dbReference type="EMBL" id="HBUE01239076">
    <property type="protein sequence ID" value="CAG6548577.1"/>
    <property type="molecule type" value="Transcribed_RNA"/>
</dbReference>
<sequence length="105" mass="11866">MEEPRRRYLRPRPDSWPAVRRCCRARMAQPSVCDCPSRRRCWQRKRKLSLPKQGMVVALWVVVPELVVAWAAVLHLVPKPAVSAVVVAAEPFSGNESPARVLVPS</sequence>
<dbReference type="EMBL" id="HBUE01346065">
    <property type="protein sequence ID" value="CAG6600808.1"/>
    <property type="molecule type" value="Transcribed_RNA"/>
</dbReference>
<dbReference type="EMBL" id="HBUE01346061">
    <property type="protein sequence ID" value="CAG6600795.1"/>
    <property type="molecule type" value="Transcribed_RNA"/>
</dbReference>
<dbReference type="EMBL" id="HBUE01016791">
    <property type="protein sequence ID" value="CAG6450692.1"/>
    <property type="molecule type" value="Transcribed_RNA"/>
</dbReference>
<dbReference type="EMBL" id="HBUE01239073">
    <property type="protein sequence ID" value="CAG6548567.1"/>
    <property type="molecule type" value="Transcribed_RNA"/>
</dbReference>
<feature type="transmembrane region" description="Helical" evidence="1">
    <location>
        <begin position="54"/>
        <end position="77"/>
    </location>
</feature>
<reference evidence="2" key="1">
    <citation type="submission" date="2021-05" db="EMBL/GenBank/DDBJ databases">
        <authorList>
            <person name="Alioto T."/>
            <person name="Alioto T."/>
            <person name="Gomez Garrido J."/>
        </authorList>
    </citation>
    <scope>NUCLEOTIDE SEQUENCE</scope>
</reference>
<dbReference type="EMBL" id="HBUE01346059">
    <property type="protein sequence ID" value="CAG6600794.1"/>
    <property type="molecule type" value="Transcribed_RNA"/>
</dbReference>
<evidence type="ECO:0000313" key="2">
    <source>
        <dbReference type="EMBL" id="CAG6548567.1"/>
    </source>
</evidence>
<dbReference type="EMBL" id="HBUE01346066">
    <property type="protein sequence ID" value="CAG6600810.1"/>
    <property type="molecule type" value="Transcribed_RNA"/>
</dbReference>
<dbReference type="EMBL" id="HBUE01346064">
    <property type="protein sequence ID" value="CAG6600805.1"/>
    <property type="molecule type" value="Transcribed_RNA"/>
</dbReference>
<evidence type="ECO:0000256" key="1">
    <source>
        <dbReference type="SAM" id="Phobius"/>
    </source>
</evidence>
<keyword evidence="1" id="KW-0812">Transmembrane</keyword>
<dbReference type="EMBL" id="HBUE01346062">
    <property type="protein sequence ID" value="CAG6600799.1"/>
    <property type="molecule type" value="Transcribed_RNA"/>
</dbReference>
<dbReference type="EMBL" id="HBUE01239075">
    <property type="protein sequence ID" value="CAG6548574.1"/>
    <property type="molecule type" value="Transcribed_RNA"/>
</dbReference>
<organism evidence="2">
    <name type="scientific">Culex pipiens</name>
    <name type="common">House mosquito</name>
    <dbReference type="NCBI Taxonomy" id="7175"/>
    <lineage>
        <taxon>Eukaryota</taxon>
        <taxon>Metazoa</taxon>
        <taxon>Ecdysozoa</taxon>
        <taxon>Arthropoda</taxon>
        <taxon>Hexapoda</taxon>
        <taxon>Insecta</taxon>
        <taxon>Pterygota</taxon>
        <taxon>Neoptera</taxon>
        <taxon>Endopterygota</taxon>
        <taxon>Diptera</taxon>
        <taxon>Nematocera</taxon>
        <taxon>Culicoidea</taxon>
        <taxon>Culicidae</taxon>
        <taxon>Culicinae</taxon>
        <taxon>Culicini</taxon>
        <taxon>Culex</taxon>
        <taxon>Culex</taxon>
    </lineage>
</organism>
<keyword evidence="1" id="KW-0472">Membrane</keyword>
<dbReference type="EMBL" id="HBUE01239074">
    <property type="protein sequence ID" value="CAG6548571.1"/>
    <property type="molecule type" value="Transcribed_RNA"/>
</dbReference>